<dbReference type="SUPFAM" id="SSF53335">
    <property type="entry name" value="S-adenosyl-L-methionine-dependent methyltransferases"/>
    <property type="match status" value="1"/>
</dbReference>
<keyword evidence="2 5" id="KW-0808">Transferase</keyword>
<keyword evidence="1 5" id="KW-0489">Methyltransferase</keyword>
<dbReference type="InterPro" id="IPR041698">
    <property type="entry name" value="Methyltransf_25"/>
</dbReference>
<dbReference type="KEGG" id="mauu:NCTC10437_05075"/>
<dbReference type="EC" id="2.1.1.64" evidence="5"/>
<evidence type="ECO:0000256" key="3">
    <source>
        <dbReference type="ARBA" id="ARBA00022691"/>
    </source>
</evidence>
<protein>
    <submittedName>
        <fullName evidence="5">Type 11 methyltransferase</fullName>
        <ecNumber evidence="5">2.1.1.64</ecNumber>
    </submittedName>
</protein>
<dbReference type="InterPro" id="IPR029063">
    <property type="entry name" value="SAM-dependent_MTases_sf"/>
</dbReference>
<evidence type="ECO:0000259" key="4">
    <source>
        <dbReference type="Pfam" id="PF13649"/>
    </source>
</evidence>
<accession>A0A3S4S7B1</accession>
<feature type="domain" description="Methyltransferase" evidence="4">
    <location>
        <begin position="48"/>
        <end position="138"/>
    </location>
</feature>
<evidence type="ECO:0000313" key="6">
    <source>
        <dbReference type="Proteomes" id="UP000279306"/>
    </source>
</evidence>
<evidence type="ECO:0000256" key="1">
    <source>
        <dbReference type="ARBA" id="ARBA00022603"/>
    </source>
</evidence>
<dbReference type="GO" id="GO:0032259">
    <property type="term" value="P:methylation"/>
    <property type="evidence" value="ECO:0007669"/>
    <property type="project" value="UniProtKB-KW"/>
</dbReference>
<organism evidence="5 6">
    <name type="scientific">Mycolicibacterium aurum</name>
    <name type="common">Mycobacterium aurum</name>
    <dbReference type="NCBI Taxonomy" id="1791"/>
    <lineage>
        <taxon>Bacteria</taxon>
        <taxon>Bacillati</taxon>
        <taxon>Actinomycetota</taxon>
        <taxon>Actinomycetes</taxon>
        <taxon>Mycobacteriales</taxon>
        <taxon>Mycobacteriaceae</taxon>
        <taxon>Mycolicibacterium</taxon>
    </lineage>
</organism>
<dbReference type="PANTHER" id="PTHR43464:SF19">
    <property type="entry name" value="UBIQUINONE BIOSYNTHESIS O-METHYLTRANSFERASE, MITOCHONDRIAL"/>
    <property type="match status" value="1"/>
</dbReference>
<dbReference type="Gene3D" id="3.40.50.150">
    <property type="entry name" value="Vaccinia Virus protein VP39"/>
    <property type="match status" value="1"/>
</dbReference>
<evidence type="ECO:0000313" key="5">
    <source>
        <dbReference type="EMBL" id="VEG58053.1"/>
    </source>
</evidence>
<proteinExistence type="predicted"/>
<sequence>MTDSSNPGVALAEEWDQRYTTWADQVPDSAPNEVLIGHAGALDAGAALDIGCGMGADAVWLATAGWTVTALDVSQVALDHAAARASRAGVRVDWVCTRLEDFSLPPTGFDLVTAHYPALRSSPGRDAERALLATVAPGGTLLVVHHADVEVERAKAHGFDPADYVLHDDIVAVLGEDWDVTVEKRRARDVPAGLDGQHTHDDVVRARRLR</sequence>
<dbReference type="STRING" id="1791.GCA_001049355_04362"/>
<dbReference type="GO" id="GO:0061542">
    <property type="term" value="F:3-demethylubiquinol 3-O-methyltransferase activity"/>
    <property type="evidence" value="ECO:0007669"/>
    <property type="project" value="UniProtKB-EC"/>
</dbReference>
<dbReference type="RefSeq" id="WP_048634240.1">
    <property type="nucleotide sequence ID" value="NZ_CVQQ01000017.1"/>
</dbReference>
<dbReference type="EMBL" id="LR134356">
    <property type="protein sequence ID" value="VEG58053.1"/>
    <property type="molecule type" value="Genomic_DNA"/>
</dbReference>
<dbReference type="Pfam" id="PF13649">
    <property type="entry name" value="Methyltransf_25"/>
    <property type="match status" value="1"/>
</dbReference>
<dbReference type="OrthoDB" id="9786503at2"/>
<keyword evidence="3" id="KW-0949">S-adenosyl-L-methionine</keyword>
<evidence type="ECO:0000256" key="2">
    <source>
        <dbReference type="ARBA" id="ARBA00022679"/>
    </source>
</evidence>
<name>A0A3S4S7B1_MYCAU</name>
<dbReference type="CDD" id="cd02440">
    <property type="entry name" value="AdoMet_MTases"/>
    <property type="match status" value="1"/>
</dbReference>
<dbReference type="AlphaFoldDB" id="A0A3S4S7B1"/>
<reference evidence="5 6" key="1">
    <citation type="submission" date="2018-12" db="EMBL/GenBank/DDBJ databases">
        <authorList>
            <consortium name="Pathogen Informatics"/>
        </authorList>
    </citation>
    <scope>NUCLEOTIDE SEQUENCE [LARGE SCALE GENOMIC DNA]</scope>
    <source>
        <strain evidence="5 6">NCTC10437</strain>
    </source>
</reference>
<gene>
    <name evidence="5" type="primary">ubiG</name>
    <name evidence="5" type="ORF">NCTC10437_05075</name>
</gene>
<dbReference type="PANTHER" id="PTHR43464">
    <property type="entry name" value="METHYLTRANSFERASE"/>
    <property type="match status" value="1"/>
</dbReference>
<keyword evidence="6" id="KW-1185">Reference proteome</keyword>
<dbReference type="Proteomes" id="UP000279306">
    <property type="component" value="Chromosome"/>
</dbReference>